<accession>A0A4S2N7S1</accession>
<dbReference type="STRING" id="341454.A0A4S2N7S1"/>
<evidence type="ECO:0000256" key="4">
    <source>
        <dbReference type="RuleBase" id="RU003791"/>
    </source>
</evidence>
<dbReference type="GO" id="GO:0005829">
    <property type="term" value="C:cytosol"/>
    <property type="evidence" value="ECO:0007669"/>
    <property type="project" value="TreeGrafter"/>
</dbReference>
<dbReference type="PANTHER" id="PTHR11595">
    <property type="entry name" value="EF-HAND AND COILED-COIL DOMAIN-CONTAINING FAMILY MEMBER"/>
    <property type="match status" value="1"/>
</dbReference>
<sequence length="243" mass="26716">MGFTDLASAAGLTSLNSFLESRSYIVGQSPSQADVTIFKALSGTPDAEKYPHAARWYKQIQSHESGFDALEGEKSDDISKYGPEAAAAKADDDDDDDVDLFASDDEEEDAAKAELTAKRLAEYHAKKAAKPKTIAKSIVTLDVKTWDDETNMGELAEQVKAIAADGLVWGTHSFEKIGYGVEKLRINCVVEDDKVSIDKLSRKIMEIGTDEFEGRGFDEDFDEEEEFEGETVQSVDVHAMQKL</sequence>
<evidence type="ECO:0000256" key="1">
    <source>
        <dbReference type="ARBA" id="ARBA00007411"/>
    </source>
</evidence>
<feature type="domain" description="Translation elongation factor EF1B beta/delta subunit guanine nucleotide exchange" evidence="5">
    <location>
        <begin position="136"/>
        <end position="243"/>
    </location>
</feature>
<dbReference type="FunCoup" id="A0A4S2N7S1">
    <property type="interactions" value="775"/>
</dbReference>
<dbReference type="Proteomes" id="UP000298138">
    <property type="component" value="Unassembled WGS sequence"/>
</dbReference>
<dbReference type="PANTHER" id="PTHR11595:SF21">
    <property type="entry name" value="ELONGATION FACTOR 1-BETA"/>
    <property type="match status" value="1"/>
</dbReference>
<dbReference type="Pfam" id="PF10587">
    <property type="entry name" value="EF-1_beta_acid"/>
    <property type="match status" value="1"/>
</dbReference>
<dbReference type="PROSITE" id="PS00825">
    <property type="entry name" value="EF1BD_2"/>
    <property type="match status" value="1"/>
</dbReference>
<dbReference type="InterPro" id="IPR018940">
    <property type="entry name" value="EF-1_beta_acid_region_euk"/>
</dbReference>
<dbReference type="EMBL" id="ML220112">
    <property type="protein sequence ID" value="TGZ85408.1"/>
    <property type="molecule type" value="Genomic_DNA"/>
</dbReference>
<dbReference type="Gene3D" id="3.30.70.60">
    <property type="match status" value="1"/>
</dbReference>
<dbReference type="InterPro" id="IPR001326">
    <property type="entry name" value="Transl_elong_EF1B_B/D_CS"/>
</dbReference>
<keyword evidence="3 4" id="KW-0648">Protein biosynthesis</keyword>
<dbReference type="SMART" id="SM01182">
    <property type="entry name" value="EF-1_beta_acid"/>
    <property type="match status" value="1"/>
</dbReference>
<dbReference type="GO" id="GO:0005085">
    <property type="term" value="F:guanyl-nucleotide exchange factor activity"/>
    <property type="evidence" value="ECO:0007669"/>
    <property type="project" value="TreeGrafter"/>
</dbReference>
<name>A0A4S2N7S1_9PEZI</name>
<dbReference type="Pfam" id="PF00736">
    <property type="entry name" value="EF1_GNE"/>
    <property type="match status" value="1"/>
</dbReference>
<dbReference type="GO" id="GO:0003746">
    <property type="term" value="F:translation elongation factor activity"/>
    <property type="evidence" value="ECO:0007669"/>
    <property type="project" value="UniProtKB-KW"/>
</dbReference>
<gene>
    <name evidence="7" type="ORF">EX30DRAFT_337773</name>
</gene>
<dbReference type="InterPro" id="IPR053836">
    <property type="entry name" value="Arc1-like_N"/>
</dbReference>
<reference evidence="7 8" key="1">
    <citation type="submission" date="2019-04" db="EMBL/GenBank/DDBJ databases">
        <title>Comparative genomics and transcriptomics to analyze fruiting body development in filamentous ascomycetes.</title>
        <authorList>
            <consortium name="DOE Joint Genome Institute"/>
            <person name="Lutkenhaus R."/>
            <person name="Traeger S."/>
            <person name="Breuer J."/>
            <person name="Kuo A."/>
            <person name="Lipzen A."/>
            <person name="Pangilinan J."/>
            <person name="Dilworth D."/>
            <person name="Sandor L."/>
            <person name="Poggeler S."/>
            <person name="Barry K."/>
            <person name="Grigoriev I.V."/>
            <person name="Nowrousian M."/>
        </authorList>
    </citation>
    <scope>NUCLEOTIDE SEQUENCE [LARGE SCALE GENOMIC DNA]</scope>
    <source>
        <strain evidence="7 8">CBS 389.68</strain>
    </source>
</reference>
<dbReference type="CDD" id="cd00292">
    <property type="entry name" value="EF1B"/>
    <property type="match status" value="1"/>
</dbReference>
<dbReference type="Gene3D" id="1.20.1050.130">
    <property type="match status" value="1"/>
</dbReference>
<dbReference type="SUPFAM" id="SSF54984">
    <property type="entry name" value="eEF-1beta-like"/>
    <property type="match status" value="1"/>
</dbReference>
<evidence type="ECO:0000256" key="2">
    <source>
        <dbReference type="ARBA" id="ARBA00022768"/>
    </source>
</evidence>
<evidence type="ECO:0000259" key="5">
    <source>
        <dbReference type="SMART" id="SM00888"/>
    </source>
</evidence>
<evidence type="ECO:0000259" key="6">
    <source>
        <dbReference type="SMART" id="SM01182"/>
    </source>
</evidence>
<dbReference type="Pfam" id="PF21972">
    <property type="entry name" value="Arc1p_N_like"/>
    <property type="match status" value="1"/>
</dbReference>
<dbReference type="InterPro" id="IPR049720">
    <property type="entry name" value="EF1B_bsu/dsu"/>
</dbReference>
<protein>
    <recommendedName>
        <fullName evidence="9">Elongation factor 1-beta</fullName>
    </recommendedName>
</protein>
<dbReference type="InterPro" id="IPR014717">
    <property type="entry name" value="Transl_elong_EF1B/ribsomal_bS6"/>
</dbReference>
<dbReference type="SUPFAM" id="SSF47616">
    <property type="entry name" value="GST C-terminal domain-like"/>
    <property type="match status" value="1"/>
</dbReference>
<comment type="similarity">
    <text evidence="1 4">Belongs to the EF-1-beta/EF-1-delta family.</text>
</comment>
<dbReference type="AlphaFoldDB" id="A0A4S2N7S1"/>
<organism evidence="7 8">
    <name type="scientific">Ascodesmis nigricans</name>
    <dbReference type="NCBI Taxonomy" id="341454"/>
    <lineage>
        <taxon>Eukaryota</taxon>
        <taxon>Fungi</taxon>
        <taxon>Dikarya</taxon>
        <taxon>Ascomycota</taxon>
        <taxon>Pezizomycotina</taxon>
        <taxon>Pezizomycetes</taxon>
        <taxon>Pezizales</taxon>
        <taxon>Ascodesmidaceae</taxon>
        <taxon>Ascodesmis</taxon>
    </lineage>
</organism>
<feature type="domain" description="Elongation factor 1 beta central acidic region eukaryote" evidence="6">
    <location>
        <begin position="100"/>
        <end position="127"/>
    </location>
</feature>
<dbReference type="InterPro" id="IPR036282">
    <property type="entry name" value="Glutathione-S-Trfase_C_sf"/>
</dbReference>
<dbReference type="SMART" id="SM00888">
    <property type="entry name" value="EF1_GNE"/>
    <property type="match status" value="1"/>
</dbReference>
<keyword evidence="2 4" id="KW-0251">Elongation factor</keyword>
<dbReference type="InterPro" id="IPR014038">
    <property type="entry name" value="EF1B_bsu/dsu_GNE"/>
</dbReference>
<evidence type="ECO:0008006" key="9">
    <source>
        <dbReference type="Google" id="ProtNLM"/>
    </source>
</evidence>
<keyword evidence="8" id="KW-1185">Reference proteome</keyword>
<dbReference type="InterPro" id="IPR036219">
    <property type="entry name" value="eEF-1beta-like_sf"/>
</dbReference>
<dbReference type="InParanoid" id="A0A4S2N7S1"/>
<dbReference type="OrthoDB" id="331763at2759"/>
<dbReference type="FunFam" id="3.30.70.60:FF:000001">
    <property type="entry name" value="Elongation factor 1-beta 1 like"/>
    <property type="match status" value="1"/>
</dbReference>
<dbReference type="GO" id="GO:0005853">
    <property type="term" value="C:eukaryotic translation elongation factor 1 complex"/>
    <property type="evidence" value="ECO:0007669"/>
    <property type="project" value="InterPro"/>
</dbReference>
<evidence type="ECO:0000256" key="3">
    <source>
        <dbReference type="ARBA" id="ARBA00022917"/>
    </source>
</evidence>
<evidence type="ECO:0000313" key="8">
    <source>
        <dbReference type="Proteomes" id="UP000298138"/>
    </source>
</evidence>
<evidence type="ECO:0000313" key="7">
    <source>
        <dbReference type="EMBL" id="TGZ85408.1"/>
    </source>
</evidence>
<proteinExistence type="inferred from homology"/>